<name>A0A635R8L8_SALET</name>
<proteinExistence type="predicted"/>
<evidence type="ECO:0000313" key="1">
    <source>
        <dbReference type="EMBL" id="EDH8302988.1"/>
    </source>
</evidence>
<accession>A0A635R8L8</accession>
<organism evidence="1">
    <name type="scientific">Salmonella enterica subsp. enterica serovar Chester</name>
    <dbReference type="NCBI Taxonomy" id="149386"/>
    <lineage>
        <taxon>Bacteria</taxon>
        <taxon>Pseudomonadati</taxon>
        <taxon>Pseudomonadota</taxon>
        <taxon>Gammaproteobacteria</taxon>
        <taxon>Enterobacterales</taxon>
        <taxon>Enterobacteriaceae</taxon>
        <taxon>Salmonella</taxon>
    </lineage>
</organism>
<dbReference type="EMBL" id="AAMIYH010000015">
    <property type="protein sequence ID" value="EDH8302988.1"/>
    <property type="molecule type" value="Genomic_DNA"/>
</dbReference>
<sequence>MSKQDQLLNYLVDAMNAKGIKEDPFVNAACIVGNWYLQNRRPNDQTNVAVIETFKATLYSRLLGLGLTPLQPDIHSALEKAFVLANQLAEEARRAGQGGFGVRTEPVNFGIQNSQNAQPTAPIQGSSVPMASYTPAGVTVQPVQPAPVFGGTPQPQSQSQSQPAIIQPTVPQEVMNKSKPVDMNKETMDDIIQRANRPHHDILRVEIVEDYLDHELKEKIQQNVVSPKEANTRVKNSVYAEHRDWGDKVSELVEDNDKQYCSYDDAGIMVKVESEYRLYPMAQTETSAVYLQEFYSSVRQIIDDLDTVRDIDDIEKLMERVSNDVFRLRDLAQRLLMYFLTKSDENETYRSECSAFTRRFIATLTVLVHNAISVASAYGKDVPGTKFVQLECCLDDMTYFKETVYGRTIGENGVSKSADYFREMFLLIARSLRKLHIRLTCDNKAIELSQVTYTISLQADYQSANDRHIVEISSFGNSFEPIVSIYEVINQKAPEAFIKLKTPSHVYSLLSTGDVTAPVRY</sequence>
<comment type="caution">
    <text evidence="1">The sequence shown here is derived from an EMBL/GenBank/DDBJ whole genome shotgun (WGS) entry which is preliminary data.</text>
</comment>
<gene>
    <name evidence="1" type="ORF">CB695_16075</name>
</gene>
<reference evidence="1" key="1">
    <citation type="submission" date="2018-07" db="EMBL/GenBank/DDBJ databases">
        <authorList>
            <person name="Ashton P.M."/>
            <person name="Dallman T."/>
            <person name="Nair S."/>
            <person name="De Pinna E."/>
            <person name="Peters T."/>
            <person name="Grant K."/>
        </authorList>
    </citation>
    <scope>NUCLEOTIDE SEQUENCE</scope>
    <source>
        <strain evidence="1">368335</strain>
    </source>
</reference>
<dbReference type="AlphaFoldDB" id="A0A635R8L8"/>
<protein>
    <submittedName>
        <fullName evidence="1">Uncharacterized protein</fullName>
    </submittedName>
</protein>